<evidence type="ECO:0000259" key="2">
    <source>
        <dbReference type="PROSITE" id="PS51462"/>
    </source>
</evidence>
<dbReference type="PANTHER" id="PTHR43736">
    <property type="entry name" value="ADP-RIBOSE PYROPHOSPHATASE"/>
    <property type="match status" value="1"/>
</dbReference>
<dbReference type="Pfam" id="PF00293">
    <property type="entry name" value="NUDIX"/>
    <property type="match status" value="1"/>
</dbReference>
<protein>
    <recommendedName>
        <fullName evidence="2">Nudix hydrolase domain-containing protein</fullName>
    </recommendedName>
</protein>
<comment type="caution">
    <text evidence="3">The sequence shown here is derived from an EMBL/GenBank/DDBJ whole genome shotgun (WGS) entry which is preliminary data.</text>
</comment>
<dbReference type="EMBL" id="BAABKO010000002">
    <property type="protein sequence ID" value="GAA4772556.1"/>
    <property type="molecule type" value="Genomic_DNA"/>
</dbReference>
<keyword evidence="4" id="KW-1185">Reference proteome</keyword>
<name>A0ABP9A5C1_9MICO</name>
<dbReference type="InterPro" id="IPR015797">
    <property type="entry name" value="NUDIX_hydrolase-like_dom_sf"/>
</dbReference>
<gene>
    <name evidence="3" type="ORF">GCM10023351_15940</name>
</gene>
<accession>A0ABP9A5C1</accession>
<dbReference type="PANTHER" id="PTHR43736:SF1">
    <property type="entry name" value="DIHYDRONEOPTERIN TRIPHOSPHATE DIPHOSPHATASE"/>
    <property type="match status" value="1"/>
</dbReference>
<dbReference type="InterPro" id="IPR000086">
    <property type="entry name" value="NUDIX_hydrolase_dom"/>
</dbReference>
<dbReference type="PROSITE" id="PS51462">
    <property type="entry name" value="NUDIX"/>
    <property type="match status" value="1"/>
</dbReference>
<dbReference type="Proteomes" id="UP001501645">
    <property type="component" value="Unassembled WGS sequence"/>
</dbReference>
<proteinExistence type="inferred from homology"/>
<comment type="similarity">
    <text evidence="1">Belongs to the Nudix hydrolase family.</text>
</comment>
<evidence type="ECO:0000313" key="4">
    <source>
        <dbReference type="Proteomes" id="UP001501645"/>
    </source>
</evidence>
<organism evidence="3 4">
    <name type="scientific">Microbacterium gilvum</name>
    <dbReference type="NCBI Taxonomy" id="1336204"/>
    <lineage>
        <taxon>Bacteria</taxon>
        <taxon>Bacillati</taxon>
        <taxon>Actinomycetota</taxon>
        <taxon>Actinomycetes</taxon>
        <taxon>Micrococcales</taxon>
        <taxon>Microbacteriaceae</taxon>
        <taxon>Microbacterium</taxon>
    </lineage>
</organism>
<dbReference type="SUPFAM" id="SSF55811">
    <property type="entry name" value="Nudix"/>
    <property type="match status" value="1"/>
</dbReference>
<dbReference type="CDD" id="cd03674">
    <property type="entry name" value="NUDIX_Hydrolase"/>
    <property type="match status" value="1"/>
</dbReference>
<sequence>MTADALLASAHDAVATAGASSPDHADFVAALAEHGRAALERGGPPSHLTASLFLFDRDASHILLCLHGKGRFWVQPGGHLEAGDASIAGAALRELAEETGIGDDLVDDLRVVDLDHHALSARFGRCASHLDVGLAGTISREGAELRISDESDDLRWWRLDALPSPLPRAFEERLARVRAAYRPRG</sequence>
<reference evidence="4" key="1">
    <citation type="journal article" date="2019" name="Int. J. Syst. Evol. Microbiol.">
        <title>The Global Catalogue of Microorganisms (GCM) 10K type strain sequencing project: providing services to taxonomists for standard genome sequencing and annotation.</title>
        <authorList>
            <consortium name="The Broad Institute Genomics Platform"/>
            <consortium name="The Broad Institute Genome Sequencing Center for Infectious Disease"/>
            <person name="Wu L."/>
            <person name="Ma J."/>
        </authorList>
    </citation>
    <scope>NUCLEOTIDE SEQUENCE [LARGE SCALE GENOMIC DNA]</scope>
    <source>
        <strain evidence="4">JCM 18537</strain>
    </source>
</reference>
<feature type="domain" description="Nudix hydrolase" evidence="2">
    <location>
        <begin position="45"/>
        <end position="180"/>
    </location>
</feature>
<dbReference type="RefSeq" id="WP_345437844.1">
    <property type="nucleotide sequence ID" value="NZ_BAABKO010000002.1"/>
</dbReference>
<dbReference type="Gene3D" id="3.90.79.10">
    <property type="entry name" value="Nucleoside Triphosphate Pyrophosphohydrolase"/>
    <property type="match status" value="1"/>
</dbReference>
<evidence type="ECO:0000313" key="3">
    <source>
        <dbReference type="EMBL" id="GAA4772556.1"/>
    </source>
</evidence>
<evidence type="ECO:0000256" key="1">
    <source>
        <dbReference type="ARBA" id="ARBA00005582"/>
    </source>
</evidence>